<proteinExistence type="predicted"/>
<sequence length="581" mass="64861">MAKTKVRKCLEDDSDNSSDSGDETGSKEAQQRRADKVTAIIRRSRYKRIPAHDQARLRDFAKRVDPDDFRENSGRSISHLKATLRRMENNSLRSNEEELWTTAAPGDYSDDDEPTAPEAASTGGVPVRTVKKPMYRKGPREPAGLMTDNVFEAYAREQIVAMGKHAYKFSEMVGNVAGLAEAKHPNVFKVHEAAIAYSSPSDKKYYRQSKDPRAHAGAYDSMVQFLNNRALGGGQLAEITVGLCSFWLKGLMLEAADAQITFHANLLIYIHEPKNIRARHGPGKDLLICDPNFGVASSTPAKRMLGLLLNAQKEQKKQKGSFPRRIWKSKPRGEHNRDGDCLPLTLEWMLEVVINGPEALGIERNEKGEVTEINGFRRVYSGNAVEAGAIVGKQGNEGRVLEKLQRIMQETALAACLEVKQGGKLKKLGGMCKTRRGVFIPVLKKLQGFIHATTLTACLEARQHGKLKKLGGMCKTRRNAKQHGKLKKLGGMCKTRRNGKTFWNERSEVFLPVFKKLQGIIHETTLTACLEAKQHGKLKKLGGMCKTRRNGKTFWNERSEVFLPVFKKLQGIIHETTLTAC</sequence>
<accession>A0AAD6SEE0</accession>
<name>A0AAD6SEE0_9AGAR</name>
<comment type="caution">
    <text evidence="2">The sequence shown here is derived from an EMBL/GenBank/DDBJ whole genome shotgun (WGS) entry which is preliminary data.</text>
</comment>
<evidence type="ECO:0000313" key="2">
    <source>
        <dbReference type="EMBL" id="KAJ7026431.1"/>
    </source>
</evidence>
<feature type="region of interest" description="Disordered" evidence="1">
    <location>
        <begin position="1"/>
        <end position="45"/>
    </location>
</feature>
<protein>
    <submittedName>
        <fullName evidence="2">Uncharacterized protein</fullName>
    </submittedName>
</protein>
<feature type="region of interest" description="Disordered" evidence="1">
    <location>
        <begin position="315"/>
        <end position="337"/>
    </location>
</feature>
<keyword evidence="3" id="KW-1185">Reference proteome</keyword>
<dbReference type="Proteomes" id="UP001218188">
    <property type="component" value="Unassembled WGS sequence"/>
</dbReference>
<evidence type="ECO:0000313" key="3">
    <source>
        <dbReference type="Proteomes" id="UP001218188"/>
    </source>
</evidence>
<feature type="compositionally biased region" description="Basic and acidic residues" evidence="1">
    <location>
        <begin position="24"/>
        <end position="36"/>
    </location>
</feature>
<dbReference type="EMBL" id="JARJCM010000138">
    <property type="protein sequence ID" value="KAJ7026431.1"/>
    <property type="molecule type" value="Genomic_DNA"/>
</dbReference>
<evidence type="ECO:0000256" key="1">
    <source>
        <dbReference type="SAM" id="MobiDB-lite"/>
    </source>
</evidence>
<gene>
    <name evidence="2" type="ORF">C8F04DRAFT_1190494</name>
</gene>
<reference evidence="2" key="1">
    <citation type="submission" date="2023-03" db="EMBL/GenBank/DDBJ databases">
        <title>Massive genome expansion in bonnet fungi (Mycena s.s.) driven by repeated elements and novel gene families across ecological guilds.</title>
        <authorList>
            <consortium name="Lawrence Berkeley National Laboratory"/>
            <person name="Harder C.B."/>
            <person name="Miyauchi S."/>
            <person name="Viragh M."/>
            <person name="Kuo A."/>
            <person name="Thoen E."/>
            <person name="Andreopoulos B."/>
            <person name="Lu D."/>
            <person name="Skrede I."/>
            <person name="Drula E."/>
            <person name="Henrissat B."/>
            <person name="Morin E."/>
            <person name="Kohler A."/>
            <person name="Barry K."/>
            <person name="LaButti K."/>
            <person name="Morin E."/>
            <person name="Salamov A."/>
            <person name="Lipzen A."/>
            <person name="Mereny Z."/>
            <person name="Hegedus B."/>
            <person name="Baldrian P."/>
            <person name="Stursova M."/>
            <person name="Weitz H."/>
            <person name="Taylor A."/>
            <person name="Grigoriev I.V."/>
            <person name="Nagy L.G."/>
            <person name="Martin F."/>
            <person name="Kauserud H."/>
        </authorList>
    </citation>
    <scope>NUCLEOTIDE SEQUENCE</scope>
    <source>
        <strain evidence="2">CBHHK200</strain>
    </source>
</reference>
<dbReference type="AlphaFoldDB" id="A0AAD6SEE0"/>
<organism evidence="2 3">
    <name type="scientific">Mycena alexandri</name>
    <dbReference type="NCBI Taxonomy" id="1745969"/>
    <lineage>
        <taxon>Eukaryota</taxon>
        <taxon>Fungi</taxon>
        <taxon>Dikarya</taxon>
        <taxon>Basidiomycota</taxon>
        <taxon>Agaricomycotina</taxon>
        <taxon>Agaricomycetes</taxon>
        <taxon>Agaricomycetidae</taxon>
        <taxon>Agaricales</taxon>
        <taxon>Marasmiineae</taxon>
        <taxon>Mycenaceae</taxon>
        <taxon>Mycena</taxon>
    </lineage>
</organism>
<feature type="compositionally biased region" description="Acidic residues" evidence="1">
    <location>
        <begin position="12"/>
        <end position="22"/>
    </location>
</feature>
<feature type="region of interest" description="Disordered" evidence="1">
    <location>
        <begin position="103"/>
        <end position="124"/>
    </location>
</feature>